<feature type="domain" description="CoA carboxyltransferase N-terminal" evidence="1">
    <location>
        <begin position="22"/>
        <end position="271"/>
    </location>
</feature>
<dbReference type="InterPro" id="IPR029045">
    <property type="entry name" value="ClpP/crotonase-like_dom_sf"/>
</dbReference>
<dbReference type="InterPro" id="IPR011762">
    <property type="entry name" value="COA_CT_N"/>
</dbReference>
<gene>
    <name evidence="3" type="ORF">ACFOZ4_02630</name>
</gene>
<reference evidence="4" key="1">
    <citation type="journal article" date="2019" name="Int. J. Syst. Evol. Microbiol.">
        <title>The Global Catalogue of Microorganisms (GCM) 10K type strain sequencing project: providing services to taxonomists for standard genome sequencing and annotation.</title>
        <authorList>
            <consortium name="The Broad Institute Genomics Platform"/>
            <consortium name="The Broad Institute Genome Sequencing Center for Infectious Disease"/>
            <person name="Wu L."/>
            <person name="Ma J."/>
        </authorList>
    </citation>
    <scope>NUCLEOTIDE SEQUENCE [LARGE SCALE GENOMIC DNA]</scope>
    <source>
        <strain evidence="4">CGMCC 4.7289</strain>
    </source>
</reference>
<keyword evidence="3" id="KW-0436">Ligase</keyword>
<dbReference type="GO" id="GO:0016874">
    <property type="term" value="F:ligase activity"/>
    <property type="evidence" value="ECO:0007669"/>
    <property type="project" value="UniProtKB-KW"/>
</dbReference>
<keyword evidence="4" id="KW-1185">Reference proteome</keyword>
<evidence type="ECO:0000259" key="2">
    <source>
        <dbReference type="PROSITE" id="PS50989"/>
    </source>
</evidence>
<protein>
    <submittedName>
        <fullName evidence="3">Acyl-CoA carboxylase subunit beta</fullName>
        <ecNumber evidence="3">6.-.-.-</ecNumber>
    </submittedName>
</protein>
<dbReference type="Proteomes" id="UP001595816">
    <property type="component" value="Unassembled WGS sequence"/>
</dbReference>
<dbReference type="RefSeq" id="WP_253759502.1">
    <property type="nucleotide sequence ID" value="NZ_JAMZDZ010000001.1"/>
</dbReference>
<evidence type="ECO:0000313" key="4">
    <source>
        <dbReference type="Proteomes" id="UP001595816"/>
    </source>
</evidence>
<dbReference type="InterPro" id="IPR011763">
    <property type="entry name" value="COA_CT_C"/>
</dbReference>
<dbReference type="Gene3D" id="3.90.226.10">
    <property type="entry name" value="2-enoyl-CoA Hydratase, Chain A, domain 1"/>
    <property type="match status" value="2"/>
</dbReference>
<dbReference type="InterPro" id="IPR034733">
    <property type="entry name" value="AcCoA_carboxyl_beta"/>
</dbReference>
<dbReference type="PROSITE" id="PS50980">
    <property type="entry name" value="COA_CT_NTER"/>
    <property type="match status" value="1"/>
</dbReference>
<sequence>MAILETSLDPRTPSYLDNRGLMTAALGEVETAFARAVEGGGEKHVTRHHARGKLLPRERIELLVDRDSAFLELSTLAGYGTGRPVGAGVVTGLAVVAGRPCVLTASDPTVHGGSLNAYTLRKLARAAEIALANRLPLVSLVESDGPDPAGGGELLLAGGASLRDQALLRAAGVPAICAVFGVVSGVTLPAIADQTILVRGQARVHLAGPHLVRAATGESVDDEALGGSTLHATRTGMAHQLAEDERDALRLVRLAVDRLCPEVTESPRQVVAPRHEPEDLLAVARGDDAFDPREILARVLDASQFDEVAPLFGERLRTGFGSVHGHRIGVIASAGPLLGVDEATKAARFVQLAAAARVPLVFLPNTRGFGLGVAQEGGGISVHAAALVQTIATCPVPMITIAVGGAHGSAGQVLGGRSMRPRFLFSWPNARAAVLPPDQLEAVAVHRTAVDETGAGTPDIPPASALHESGLLHDDGVIDPRDTRTVLGICLSVLPSIGATSTLGGA</sequence>
<comment type="caution">
    <text evidence="3">The sequence shown here is derived from an EMBL/GenBank/DDBJ whole genome shotgun (WGS) entry which is preliminary data.</text>
</comment>
<dbReference type="EMBL" id="JBHSAY010000003">
    <property type="protein sequence ID" value="MFC4129495.1"/>
    <property type="molecule type" value="Genomic_DNA"/>
</dbReference>
<evidence type="ECO:0000259" key="1">
    <source>
        <dbReference type="PROSITE" id="PS50980"/>
    </source>
</evidence>
<organism evidence="3 4">
    <name type="scientific">Hamadaea flava</name>
    <dbReference type="NCBI Taxonomy" id="1742688"/>
    <lineage>
        <taxon>Bacteria</taxon>
        <taxon>Bacillati</taxon>
        <taxon>Actinomycetota</taxon>
        <taxon>Actinomycetes</taxon>
        <taxon>Micromonosporales</taxon>
        <taxon>Micromonosporaceae</taxon>
        <taxon>Hamadaea</taxon>
    </lineage>
</organism>
<dbReference type="PANTHER" id="PTHR22855">
    <property type="entry name" value="ACETYL, PROPIONYL, PYRUVATE, AND GLUTACONYL CARBOXYLASE-RELATED"/>
    <property type="match status" value="1"/>
</dbReference>
<accession>A0ABV8LF15</accession>
<dbReference type="SUPFAM" id="SSF52096">
    <property type="entry name" value="ClpP/crotonase"/>
    <property type="match status" value="2"/>
</dbReference>
<evidence type="ECO:0000313" key="3">
    <source>
        <dbReference type="EMBL" id="MFC4129495.1"/>
    </source>
</evidence>
<name>A0ABV8LF15_9ACTN</name>
<dbReference type="EC" id="6.-.-.-" evidence="3"/>
<dbReference type="PROSITE" id="PS50989">
    <property type="entry name" value="COA_CT_CTER"/>
    <property type="match status" value="1"/>
</dbReference>
<dbReference type="PANTHER" id="PTHR22855:SF46">
    <property type="entry name" value="METHYLCROTONOYL-COA CARBOXYLASE"/>
    <property type="match status" value="1"/>
</dbReference>
<dbReference type="InterPro" id="IPR045190">
    <property type="entry name" value="MCCB/AccD1-like"/>
</dbReference>
<dbReference type="Pfam" id="PF01039">
    <property type="entry name" value="Carboxyl_trans"/>
    <property type="match status" value="1"/>
</dbReference>
<proteinExistence type="predicted"/>
<feature type="domain" description="CoA carboxyltransferase C-terminal" evidence="2">
    <location>
        <begin position="276"/>
        <end position="506"/>
    </location>
</feature>